<comment type="caution">
    <text evidence="1">The sequence shown here is derived from an EMBL/GenBank/DDBJ whole genome shotgun (WGS) entry which is preliminary data.</text>
</comment>
<dbReference type="Proteomes" id="UP001148629">
    <property type="component" value="Unassembled WGS sequence"/>
</dbReference>
<reference evidence="1" key="1">
    <citation type="submission" date="2022-08" db="EMBL/GenBank/DDBJ databases">
        <title>Genome Sequence of Fusarium decemcellulare.</title>
        <authorList>
            <person name="Buettner E."/>
        </authorList>
    </citation>
    <scope>NUCLEOTIDE SEQUENCE</scope>
    <source>
        <strain evidence="1">Babe19</strain>
    </source>
</reference>
<protein>
    <submittedName>
        <fullName evidence="1">Uncharacterized protein</fullName>
    </submittedName>
</protein>
<proteinExistence type="predicted"/>
<evidence type="ECO:0000313" key="2">
    <source>
        <dbReference type="Proteomes" id="UP001148629"/>
    </source>
</evidence>
<gene>
    <name evidence="1" type="ORF">NM208_g3584</name>
</gene>
<sequence>MPRHERSTDERDLGEHHDMSSITIPPPPADATDSSTQLISETRADSPGSPDESNAGQFSYYTGEVIYLARREFVLRSDETDELETDPATTSQPESIFLAVGDDKILRVDKLPSLINEPGLIRELVNDIIGTTEPMSDERAVRLGYLSDQLVDFAELRERCGKAVKAAFEAADDATWGREPGPPAGAAKAEEDAADEPEKKSDETSVSLQNTSDEPRQRSYCCYVALTMAARILDAATAQEMIEAVRGGANLDDLIFNIEAFRPPTESQPWQPDVPDKQGYHHVYALLGCLMATAYVNQSFAIETVYLDRAISNLDVAILKMPNNHFREFREYLQEIRKETRRIQILLNRIELEDDPWISHVTCAICLEFKPIIGFHETDYPYHKMSFRKLCQNALMRCKFCTLLRDATASLYPLLDESWADIAEISYSNRSVGRRWYGKGTDNVAEMLWGAEGALQIFLRCYYFGGEEASVSGFELYHSPGTTRPWDIIGTGAHVQAEVNSPDCWEMINDWIKECVENHDNCKGVSEDRPFPTRLVDVGADDTEPHLYMPGSHERGKYIALSHCWGDVMPLKTTKDTFGEFCRRINLSRFPQTFKDAIIVCRKLQIRYLWIDSLCIIQDDDRDWAVESPKMCDVYQNAYITIAAAAARNSSEGLFHPRPFSVRKPFSAATEIDNAVEEVEIFARPWQSDWHWTKNIGDGPLNRAQNPLETRAWTLQEHILSRRILRFTAHELVWHCREVHLCECRPESVVRKEALRLINLNTMATGRGIGTSVRSTDPYFIWLEVVAPFTSRAIMHETDRLPAISGVAAALSTPTGMEYIAGTWKDMLGTMICWHVYKPGTSRHETYYAPTWSWASVIGPVETRLTIATNQLPQTKVIDVQYTLATPNPYGRVSSAKLTMKGIMVDVSVTLPDPMPDDKTPFRMQFLDESLTETQMELSMDLLAYPDILTASGDTPELPLGDTIHILLLATKLYGKGFDSMLGILLTEVPSNQSNNGEMVYRKVGTGEIKLRNSDRERGEFMGTAEKGLAWFFANHLAAQDCTSTVIIV</sequence>
<organism evidence="1 2">
    <name type="scientific">Fusarium decemcellulare</name>
    <dbReference type="NCBI Taxonomy" id="57161"/>
    <lineage>
        <taxon>Eukaryota</taxon>
        <taxon>Fungi</taxon>
        <taxon>Dikarya</taxon>
        <taxon>Ascomycota</taxon>
        <taxon>Pezizomycotina</taxon>
        <taxon>Sordariomycetes</taxon>
        <taxon>Hypocreomycetidae</taxon>
        <taxon>Hypocreales</taxon>
        <taxon>Nectriaceae</taxon>
        <taxon>Fusarium</taxon>
        <taxon>Fusarium decemcellulare species complex</taxon>
    </lineage>
</organism>
<dbReference type="EMBL" id="JANRMS010000245">
    <property type="protein sequence ID" value="KAJ3543418.1"/>
    <property type="molecule type" value="Genomic_DNA"/>
</dbReference>
<accession>A0ACC1SNR3</accession>
<name>A0ACC1SNR3_9HYPO</name>
<evidence type="ECO:0000313" key="1">
    <source>
        <dbReference type="EMBL" id="KAJ3543418.1"/>
    </source>
</evidence>
<keyword evidence="2" id="KW-1185">Reference proteome</keyword>